<feature type="region of interest" description="Disordered" evidence="1">
    <location>
        <begin position="260"/>
        <end position="294"/>
    </location>
</feature>
<feature type="compositionally biased region" description="Low complexity" evidence="1">
    <location>
        <begin position="266"/>
        <end position="278"/>
    </location>
</feature>
<dbReference type="EMBL" id="JAJAQC010000003">
    <property type="protein sequence ID" value="MDA0563181.1"/>
    <property type="molecule type" value="Genomic_DNA"/>
</dbReference>
<keyword evidence="4" id="KW-1185">Reference proteome</keyword>
<dbReference type="Pfam" id="PF09995">
    <property type="entry name" value="MPAB_Lcp_cat"/>
    <property type="match status" value="1"/>
</dbReference>
<feature type="compositionally biased region" description="Basic and acidic residues" evidence="1">
    <location>
        <begin position="285"/>
        <end position="294"/>
    </location>
</feature>
<gene>
    <name evidence="3" type="ORF">LG943_02380</name>
</gene>
<evidence type="ECO:0000313" key="3">
    <source>
        <dbReference type="EMBL" id="MDA0563181.1"/>
    </source>
</evidence>
<reference evidence="3" key="1">
    <citation type="submission" date="2021-10" db="EMBL/GenBank/DDBJ databases">
        <title>Streptomonospora sp. nov., isolated from mangrove soil.</title>
        <authorList>
            <person name="Chen X."/>
            <person name="Ge X."/>
            <person name="Liu W."/>
        </authorList>
    </citation>
    <scope>NUCLEOTIDE SEQUENCE</scope>
    <source>
        <strain evidence="3">S1-112</strain>
    </source>
</reference>
<dbReference type="GO" id="GO:0016491">
    <property type="term" value="F:oxidoreductase activity"/>
    <property type="evidence" value="ECO:0007669"/>
    <property type="project" value="InterPro"/>
</dbReference>
<evidence type="ECO:0000259" key="2">
    <source>
        <dbReference type="Pfam" id="PF09995"/>
    </source>
</evidence>
<sequence length="294" mass="33065">MKTPSDLALPPAHRVFREAVLLGGAGTAVLLQIAHPSVAQGVADHSDFAHRPLDRLRGTLVFVYTQMFGTPEEADRVARIVRAVHKRVTGPGYDARDPDLQVWVAATLYHGNLRLYEMVFGPLPEADRDDVYRRSAVFATSLGCPADRWPATRADFDAYWAEAVARLAVSDAARATARTLFAPPNRALWPLTAAQRFLTAGLLPEDVRRQYGLEWDAARQRRFDRLVRLARTWYPRLPQAVRTLPRDAYLWDMRRQGGWRRRPPRRAATGAAGALGAAARRRRTAERQQQERAA</sequence>
<dbReference type="RefSeq" id="WP_270070466.1">
    <property type="nucleotide sequence ID" value="NZ_JAJAQC010000003.1"/>
</dbReference>
<dbReference type="PANTHER" id="PTHR36151">
    <property type="entry name" value="BLR2777 PROTEIN"/>
    <property type="match status" value="1"/>
</dbReference>
<protein>
    <submittedName>
        <fullName evidence="3">DUF2236 domain-containing protein</fullName>
    </submittedName>
</protein>
<evidence type="ECO:0000313" key="4">
    <source>
        <dbReference type="Proteomes" id="UP001140076"/>
    </source>
</evidence>
<accession>A0A9X3NSA4</accession>
<organism evidence="3 4">
    <name type="scientific">Streptomonospora mangrovi</name>
    <dbReference type="NCBI Taxonomy" id="2883123"/>
    <lineage>
        <taxon>Bacteria</taxon>
        <taxon>Bacillati</taxon>
        <taxon>Actinomycetota</taxon>
        <taxon>Actinomycetes</taxon>
        <taxon>Streptosporangiales</taxon>
        <taxon>Nocardiopsidaceae</taxon>
        <taxon>Streptomonospora</taxon>
    </lineage>
</organism>
<dbReference type="Proteomes" id="UP001140076">
    <property type="component" value="Unassembled WGS sequence"/>
</dbReference>
<feature type="domain" description="ER-bound oxygenase mpaB/mpaB'/Rubber oxygenase catalytic" evidence="2">
    <location>
        <begin position="15"/>
        <end position="232"/>
    </location>
</feature>
<dbReference type="InterPro" id="IPR018713">
    <property type="entry name" value="MPAB/Lcp_cat_dom"/>
</dbReference>
<comment type="caution">
    <text evidence="3">The sequence shown here is derived from an EMBL/GenBank/DDBJ whole genome shotgun (WGS) entry which is preliminary data.</text>
</comment>
<name>A0A9X3NSA4_9ACTN</name>
<dbReference type="PANTHER" id="PTHR36151:SF3">
    <property type="entry name" value="ER-BOUND OXYGENASE MPAB_MPAB'_RUBBER OXYGENASE CATALYTIC DOMAIN-CONTAINING PROTEIN"/>
    <property type="match status" value="1"/>
</dbReference>
<evidence type="ECO:0000256" key="1">
    <source>
        <dbReference type="SAM" id="MobiDB-lite"/>
    </source>
</evidence>
<dbReference type="AlphaFoldDB" id="A0A9X3NSA4"/>
<proteinExistence type="predicted"/>